<dbReference type="Gene3D" id="3.30.70.250">
    <property type="entry name" value="Malonyl-CoA ACP transacylase, ACP-binding"/>
    <property type="match status" value="1"/>
</dbReference>
<organism evidence="2 3">
    <name type="scientific">Ditylenchus dipsaci</name>
    <dbReference type="NCBI Taxonomy" id="166011"/>
    <lineage>
        <taxon>Eukaryota</taxon>
        <taxon>Metazoa</taxon>
        <taxon>Ecdysozoa</taxon>
        <taxon>Nematoda</taxon>
        <taxon>Chromadorea</taxon>
        <taxon>Rhabditida</taxon>
        <taxon>Tylenchina</taxon>
        <taxon>Tylenchomorpha</taxon>
        <taxon>Sphaerularioidea</taxon>
        <taxon>Anguinidae</taxon>
        <taxon>Anguininae</taxon>
        <taxon>Ditylenchus</taxon>
    </lineage>
</organism>
<dbReference type="PANTHER" id="PTHR47170">
    <property type="entry name" value="MALONYL-COA ACP TRANSACYLASE, ACP-BINDING"/>
    <property type="match status" value="1"/>
</dbReference>
<dbReference type="Gene3D" id="3.40.366.10">
    <property type="entry name" value="Malonyl-Coenzyme A Acyl Carrier Protein, domain 2"/>
    <property type="match status" value="1"/>
</dbReference>
<reference evidence="3" key="1">
    <citation type="submission" date="2022-11" db="UniProtKB">
        <authorList>
            <consortium name="WormBaseParasite"/>
        </authorList>
    </citation>
    <scope>IDENTIFICATION</scope>
</reference>
<dbReference type="GO" id="GO:0016740">
    <property type="term" value="F:transferase activity"/>
    <property type="evidence" value="ECO:0007669"/>
    <property type="project" value="InterPro"/>
</dbReference>
<proteinExistence type="predicted"/>
<dbReference type="Pfam" id="PF00698">
    <property type="entry name" value="Acyl_transf_1"/>
    <property type="match status" value="1"/>
</dbReference>
<dbReference type="SUPFAM" id="SSF52151">
    <property type="entry name" value="FabD/lysophospholipase-like"/>
    <property type="match status" value="1"/>
</dbReference>
<name>A0A915E2J2_9BILA</name>
<dbReference type="SMART" id="SM00827">
    <property type="entry name" value="PKS_AT"/>
    <property type="match status" value="1"/>
</dbReference>
<feature type="domain" description="Malonyl-CoA:ACP transacylase (MAT)" evidence="1">
    <location>
        <begin position="147"/>
        <end position="453"/>
    </location>
</feature>
<dbReference type="AlphaFoldDB" id="A0A915E2J2"/>
<dbReference type="InterPro" id="IPR052760">
    <property type="entry name" value="Mitochondrial_malonyltrans"/>
</dbReference>
<accession>A0A915E2J2</accession>
<dbReference type="InterPro" id="IPR016035">
    <property type="entry name" value="Acyl_Trfase/lysoPLipase"/>
</dbReference>
<evidence type="ECO:0000259" key="1">
    <source>
        <dbReference type="SMART" id="SM00827"/>
    </source>
</evidence>
<dbReference type="InterPro" id="IPR001227">
    <property type="entry name" value="Ac_transferase_dom_sf"/>
</dbReference>
<evidence type="ECO:0000313" key="2">
    <source>
        <dbReference type="Proteomes" id="UP000887574"/>
    </source>
</evidence>
<dbReference type="PANTHER" id="PTHR47170:SF2">
    <property type="entry name" value="MALONYL-COA:ACP TRANSACYLASE (MAT) DOMAIN-CONTAINING PROTEIN"/>
    <property type="match status" value="1"/>
</dbReference>
<evidence type="ECO:0000313" key="3">
    <source>
        <dbReference type="WBParaSite" id="jg26016"/>
    </source>
</evidence>
<sequence>MKPLLSCLLLPKSFTRTGIRCVRKVVRPSQLKETLFPELEQDSHAQLKADLSGFAPELASNPQMKTASQAQNKKFTANLGEKKPSFSKNQPESSPDPFKAIQNKAFLQSQEKITAPAKEYRKEKLPKSMTKVLKFDHIPIAEQVVVMFPGQGAQHLRMGEKVIDHPSSAALFEEASEFLQYNLLDICRKGPKSTLDQTIYCQMAVFVSSMAALEKLKAVQPGLADRITDAAGFSIGEYCALTSSGAISFQDALKVIKVRAEGMHECSQIASSGMMTVRTTAVSNLDLAMFEARKEAKEKYEWAICDVANYLYCGVKVVGGTNICLDYLESNANRLQYQVIKRLPVSGAFHTLLMAPAQQKVEEVLANITINIPKINIYSNFSGKLYPQNEAKIRSYLVKQISNPVKWEQIIQLLFRKHQDYVFPSYFEVGPGRQLGTILAQVSTKAYKNYVHHPC</sequence>
<protein>
    <submittedName>
        <fullName evidence="3">Malonyl-CoA:ACP transacylase (MAT) domain-containing protein</fullName>
    </submittedName>
</protein>
<dbReference type="InterPro" id="IPR014043">
    <property type="entry name" value="Acyl_transferase_dom"/>
</dbReference>
<dbReference type="WBParaSite" id="jg26016">
    <property type="protein sequence ID" value="jg26016"/>
    <property type="gene ID" value="jg26016"/>
</dbReference>
<keyword evidence="2" id="KW-1185">Reference proteome</keyword>
<dbReference type="Proteomes" id="UP000887574">
    <property type="component" value="Unplaced"/>
</dbReference>